<feature type="compositionally biased region" description="Basic and acidic residues" evidence="1">
    <location>
        <begin position="73"/>
        <end position="84"/>
    </location>
</feature>
<evidence type="ECO:0000256" key="2">
    <source>
        <dbReference type="SAM" id="Phobius"/>
    </source>
</evidence>
<reference evidence="3" key="1">
    <citation type="submission" date="2021-02" db="EMBL/GenBank/DDBJ databases">
        <title>Skermanella TT6 skin isolate.</title>
        <authorList>
            <person name="Lee K."/>
            <person name="Ganzorig M."/>
        </authorList>
    </citation>
    <scope>NUCLEOTIDE SEQUENCE</scope>
    <source>
        <strain evidence="3">TT6</strain>
    </source>
</reference>
<dbReference type="Proteomes" id="UP000595197">
    <property type="component" value="Chromosome"/>
</dbReference>
<feature type="region of interest" description="Disordered" evidence="1">
    <location>
        <begin position="73"/>
        <end position="106"/>
    </location>
</feature>
<sequence>MKTFLVIAVLVALLAAALVFGFAGWNLDGADVAISGHGLLALLLGGVGTLALGGGLMFLVFYSNRRGYDDAVDDRAERRGDAARSTRTPHGSWTSYRGTDQGDPPG</sequence>
<accession>A0ABX7B6E3</accession>
<gene>
    <name evidence="3" type="ORF">IGS68_01270</name>
</gene>
<organism evidence="3 4">
    <name type="scientific">Skermanella cutis</name>
    <dbReference type="NCBI Taxonomy" id="2775420"/>
    <lineage>
        <taxon>Bacteria</taxon>
        <taxon>Pseudomonadati</taxon>
        <taxon>Pseudomonadota</taxon>
        <taxon>Alphaproteobacteria</taxon>
        <taxon>Rhodospirillales</taxon>
        <taxon>Azospirillaceae</taxon>
        <taxon>Skermanella</taxon>
    </lineage>
</organism>
<keyword evidence="2" id="KW-0812">Transmembrane</keyword>
<dbReference type="EMBL" id="CP067420">
    <property type="protein sequence ID" value="QQP89938.1"/>
    <property type="molecule type" value="Genomic_DNA"/>
</dbReference>
<evidence type="ECO:0000313" key="3">
    <source>
        <dbReference type="EMBL" id="QQP89938.1"/>
    </source>
</evidence>
<keyword evidence="2" id="KW-1133">Transmembrane helix</keyword>
<evidence type="ECO:0000256" key="1">
    <source>
        <dbReference type="SAM" id="MobiDB-lite"/>
    </source>
</evidence>
<keyword evidence="2" id="KW-0472">Membrane</keyword>
<feature type="compositionally biased region" description="Polar residues" evidence="1">
    <location>
        <begin position="85"/>
        <end position="98"/>
    </location>
</feature>
<dbReference type="RefSeq" id="WP_201076745.1">
    <property type="nucleotide sequence ID" value="NZ_CP067420.1"/>
</dbReference>
<proteinExistence type="predicted"/>
<evidence type="ECO:0000313" key="4">
    <source>
        <dbReference type="Proteomes" id="UP000595197"/>
    </source>
</evidence>
<keyword evidence="4" id="KW-1185">Reference proteome</keyword>
<name>A0ABX7B6E3_9PROT</name>
<protein>
    <submittedName>
        <fullName evidence="3">Uncharacterized protein</fullName>
    </submittedName>
</protein>
<feature type="transmembrane region" description="Helical" evidence="2">
    <location>
        <begin position="37"/>
        <end position="62"/>
    </location>
</feature>